<dbReference type="SUPFAM" id="SSF52499">
    <property type="entry name" value="Isochorismatase-like hydrolases"/>
    <property type="match status" value="1"/>
</dbReference>
<dbReference type="Pfam" id="PF00857">
    <property type="entry name" value="Isochorismatase"/>
    <property type="match status" value="1"/>
</dbReference>
<keyword evidence="3" id="KW-1185">Reference proteome</keyword>
<sequence>MHIDRRSADNTGIVLIDYVTGFANVFTSQNVSENINGAVALAKTALGYEVPLVVTLGPEQDPRGPLYPELSAVLGEHPLVHRGGSFDAFDHQGFETAVAAMDRKHLVLAGLMTEGCIVHTALGALRRDYEVSLVIDATAGETPAIHDAAVTRLVQLGVTPTSWLSLASEFQRTYDDEKSVGVYYDLLTLKPGMSKNLHALQSAVALGQAS</sequence>
<dbReference type="PANTHER" id="PTHR43559">
    <property type="entry name" value="HYDROLASE YCAC-RELATED"/>
    <property type="match status" value="1"/>
</dbReference>
<comment type="caution">
    <text evidence="2">The sequence shown here is derived from an EMBL/GenBank/DDBJ whole genome shotgun (WGS) entry which is preliminary data.</text>
</comment>
<name>A0ABP6K8T8_9ACTN</name>
<dbReference type="EMBL" id="BAAAUD010000109">
    <property type="protein sequence ID" value="GAA2972750.1"/>
    <property type="molecule type" value="Genomic_DNA"/>
</dbReference>
<dbReference type="InterPro" id="IPR000868">
    <property type="entry name" value="Isochorismatase-like_dom"/>
</dbReference>
<dbReference type="InterPro" id="IPR036380">
    <property type="entry name" value="Isochorismatase-like_sf"/>
</dbReference>
<dbReference type="PANTHER" id="PTHR43559:SF3">
    <property type="entry name" value="HYDROLASE YCAC-RELATED"/>
    <property type="match status" value="1"/>
</dbReference>
<dbReference type="RefSeq" id="WP_344500609.1">
    <property type="nucleotide sequence ID" value="NZ_BAAAUD010000109.1"/>
</dbReference>
<dbReference type="Gene3D" id="3.40.50.850">
    <property type="entry name" value="Isochorismatase-like"/>
    <property type="match status" value="1"/>
</dbReference>
<proteinExistence type="predicted"/>
<organism evidence="2 3">
    <name type="scientific">Streptomyces enissocaesilis</name>
    <dbReference type="NCBI Taxonomy" id="332589"/>
    <lineage>
        <taxon>Bacteria</taxon>
        <taxon>Bacillati</taxon>
        <taxon>Actinomycetota</taxon>
        <taxon>Actinomycetes</taxon>
        <taxon>Kitasatosporales</taxon>
        <taxon>Streptomycetaceae</taxon>
        <taxon>Streptomyces</taxon>
        <taxon>Streptomyces rochei group</taxon>
    </lineage>
</organism>
<protein>
    <recommendedName>
        <fullName evidence="1">Isochorismatase-like domain-containing protein</fullName>
    </recommendedName>
</protein>
<gene>
    <name evidence="2" type="ORF">GCM10010446_66530</name>
</gene>
<reference evidence="3" key="1">
    <citation type="journal article" date="2019" name="Int. J. Syst. Evol. Microbiol.">
        <title>The Global Catalogue of Microorganisms (GCM) 10K type strain sequencing project: providing services to taxonomists for standard genome sequencing and annotation.</title>
        <authorList>
            <consortium name="The Broad Institute Genomics Platform"/>
            <consortium name="The Broad Institute Genome Sequencing Center for Infectious Disease"/>
            <person name="Wu L."/>
            <person name="Ma J."/>
        </authorList>
    </citation>
    <scope>NUCLEOTIDE SEQUENCE [LARGE SCALE GENOMIC DNA]</scope>
    <source>
        <strain evidence="3">JCM 9088</strain>
    </source>
</reference>
<accession>A0ABP6K8T8</accession>
<evidence type="ECO:0000259" key="1">
    <source>
        <dbReference type="Pfam" id="PF00857"/>
    </source>
</evidence>
<evidence type="ECO:0000313" key="3">
    <source>
        <dbReference type="Proteomes" id="UP001500403"/>
    </source>
</evidence>
<dbReference type="InterPro" id="IPR053152">
    <property type="entry name" value="Hydrolase_YcaC-like"/>
</dbReference>
<dbReference type="Proteomes" id="UP001500403">
    <property type="component" value="Unassembled WGS sequence"/>
</dbReference>
<evidence type="ECO:0000313" key="2">
    <source>
        <dbReference type="EMBL" id="GAA2972750.1"/>
    </source>
</evidence>
<feature type="domain" description="Isochorismatase-like" evidence="1">
    <location>
        <begin position="12"/>
        <end position="163"/>
    </location>
</feature>